<sequence>MPNLHNGQNIRKLVKDGFIIRKPTKIHSRSRARRMKEAKRKGRHSGY</sequence>
<dbReference type="EMBL" id="LXQA010160543">
    <property type="protein sequence ID" value="MCI27632.1"/>
    <property type="molecule type" value="Genomic_DNA"/>
</dbReference>
<proteinExistence type="predicted"/>
<feature type="region of interest" description="Disordered" evidence="1">
    <location>
        <begin position="23"/>
        <end position="47"/>
    </location>
</feature>
<evidence type="ECO:0000313" key="3">
    <source>
        <dbReference type="Proteomes" id="UP000265520"/>
    </source>
</evidence>
<accession>A0A392QUT3</accession>
<dbReference type="GO" id="GO:0003735">
    <property type="term" value="F:structural constituent of ribosome"/>
    <property type="evidence" value="ECO:0007669"/>
    <property type="project" value="InterPro"/>
</dbReference>
<evidence type="ECO:0000256" key="1">
    <source>
        <dbReference type="SAM" id="MobiDB-lite"/>
    </source>
</evidence>
<dbReference type="SUPFAM" id="SSF48140">
    <property type="entry name" value="Ribosomal protein L19 (L19e)"/>
    <property type="match status" value="1"/>
</dbReference>
<organism evidence="2 3">
    <name type="scientific">Trifolium medium</name>
    <dbReference type="NCBI Taxonomy" id="97028"/>
    <lineage>
        <taxon>Eukaryota</taxon>
        <taxon>Viridiplantae</taxon>
        <taxon>Streptophyta</taxon>
        <taxon>Embryophyta</taxon>
        <taxon>Tracheophyta</taxon>
        <taxon>Spermatophyta</taxon>
        <taxon>Magnoliopsida</taxon>
        <taxon>eudicotyledons</taxon>
        <taxon>Gunneridae</taxon>
        <taxon>Pentapetalae</taxon>
        <taxon>rosids</taxon>
        <taxon>fabids</taxon>
        <taxon>Fabales</taxon>
        <taxon>Fabaceae</taxon>
        <taxon>Papilionoideae</taxon>
        <taxon>50 kb inversion clade</taxon>
        <taxon>NPAAA clade</taxon>
        <taxon>Hologalegina</taxon>
        <taxon>IRL clade</taxon>
        <taxon>Trifolieae</taxon>
        <taxon>Trifolium</taxon>
    </lineage>
</organism>
<dbReference type="InterPro" id="IPR015972">
    <property type="entry name" value="Ribosomal_eL19_dom1"/>
</dbReference>
<name>A0A392QUT3_9FABA</name>
<dbReference type="InterPro" id="IPR039547">
    <property type="entry name" value="Ribosomal_eL19"/>
</dbReference>
<protein>
    <submittedName>
        <fullName evidence="2">60S ribosomal protein L19-1-like</fullName>
    </submittedName>
</protein>
<dbReference type="AlphaFoldDB" id="A0A392QUT3"/>
<keyword evidence="2" id="KW-0689">Ribosomal protein</keyword>
<comment type="caution">
    <text evidence="2">The sequence shown here is derived from an EMBL/GenBank/DDBJ whole genome shotgun (WGS) entry which is preliminary data.</text>
</comment>
<dbReference type="GO" id="GO:0006412">
    <property type="term" value="P:translation"/>
    <property type="evidence" value="ECO:0007669"/>
    <property type="project" value="InterPro"/>
</dbReference>
<dbReference type="GO" id="GO:0022625">
    <property type="term" value="C:cytosolic large ribosomal subunit"/>
    <property type="evidence" value="ECO:0007669"/>
    <property type="project" value="InterPro"/>
</dbReference>
<dbReference type="InterPro" id="IPR035970">
    <property type="entry name" value="60S_ribosomal_eL19_sf"/>
</dbReference>
<dbReference type="GO" id="GO:0003723">
    <property type="term" value="F:RNA binding"/>
    <property type="evidence" value="ECO:0007669"/>
    <property type="project" value="InterPro"/>
</dbReference>
<keyword evidence="2" id="KW-0687">Ribonucleoprotein</keyword>
<evidence type="ECO:0000313" key="2">
    <source>
        <dbReference type="EMBL" id="MCI27632.1"/>
    </source>
</evidence>
<dbReference type="Gene3D" id="1.10.1650.10">
    <property type="match status" value="1"/>
</dbReference>
<dbReference type="PANTHER" id="PTHR10722">
    <property type="entry name" value="60S RIBOSOMAL PROTEIN L19"/>
    <property type="match status" value="1"/>
</dbReference>
<dbReference type="Proteomes" id="UP000265520">
    <property type="component" value="Unassembled WGS sequence"/>
</dbReference>
<reference evidence="2 3" key="1">
    <citation type="journal article" date="2018" name="Front. Plant Sci.">
        <title>Red Clover (Trifolium pratense) and Zigzag Clover (T. medium) - A Picture of Genomic Similarities and Differences.</title>
        <authorList>
            <person name="Dluhosova J."/>
            <person name="Istvanek J."/>
            <person name="Nedelnik J."/>
            <person name="Repkova J."/>
        </authorList>
    </citation>
    <scope>NUCLEOTIDE SEQUENCE [LARGE SCALE GENOMIC DNA]</scope>
    <source>
        <strain evidence="3">cv. 10/8</strain>
        <tissue evidence="2">Leaf</tissue>
    </source>
</reference>
<feature type="non-terminal residue" evidence="2">
    <location>
        <position position="47"/>
    </location>
</feature>
<keyword evidence="3" id="KW-1185">Reference proteome</keyword>